<organism evidence="1 2">
    <name type="scientific">Dibothriocephalus latus</name>
    <name type="common">Fish tapeworm</name>
    <name type="synonym">Diphyllobothrium latum</name>
    <dbReference type="NCBI Taxonomy" id="60516"/>
    <lineage>
        <taxon>Eukaryota</taxon>
        <taxon>Metazoa</taxon>
        <taxon>Spiralia</taxon>
        <taxon>Lophotrochozoa</taxon>
        <taxon>Platyhelminthes</taxon>
        <taxon>Cestoda</taxon>
        <taxon>Eucestoda</taxon>
        <taxon>Diphyllobothriidea</taxon>
        <taxon>Diphyllobothriidae</taxon>
        <taxon>Dibothriocephalus</taxon>
    </lineage>
</organism>
<evidence type="ECO:0000313" key="2">
    <source>
        <dbReference type="Proteomes" id="UP000281553"/>
    </source>
</evidence>
<dbReference type="OrthoDB" id="10013584at2759"/>
<sequence length="372" mass="40447">MSSHSGSPHSPLDLDSDMDLCEAYSSASDLDLDLLTHGLSGIPKLWHRNNSSDFKSTSPESLLSITARYIAANLPFEVVELSPFTVPEELQKLIAFYSFPTDEADIWLYSCLSVGGSYAFTQGELLWAKGAVRDCMQIGFHLSANVVTGVGQTVMSPPVPETTLPPVPPISNLPPSVMQDQLQPHTAFELKPNTVIHRVSLAFDRQRITSCSCTCTADIDEDVQLYRPAPFLPPPVDNDRFSATAQGSNTYLHSYYTPDLMAFSRTAPAPNYASAISAVPGIVGEHASAAAAARCFSGFVSPYGIWCSHVVAACLLRIRSPNSVLLRAPISESLSKLSKVELQKFAQNLICQMGAKKVSPEISLHKFLREIL</sequence>
<evidence type="ECO:0008006" key="3">
    <source>
        <dbReference type="Google" id="ProtNLM"/>
    </source>
</evidence>
<keyword evidence="2" id="KW-1185">Reference proteome</keyword>
<dbReference type="PANTHER" id="PTHR22619:SF1">
    <property type="entry name" value="ZINC FINGER SWIM DOMAIN-CONTAINING PROTEIN 8"/>
    <property type="match status" value="1"/>
</dbReference>
<dbReference type="GO" id="GO:0031462">
    <property type="term" value="C:Cul2-RING ubiquitin ligase complex"/>
    <property type="evidence" value="ECO:0007669"/>
    <property type="project" value="TreeGrafter"/>
</dbReference>
<gene>
    <name evidence="1" type="ORF">DILT_LOCUS13328</name>
</gene>
<dbReference type="AlphaFoldDB" id="A0A3P7PLC7"/>
<dbReference type="Proteomes" id="UP000281553">
    <property type="component" value="Unassembled WGS sequence"/>
</dbReference>
<protein>
    <recommendedName>
        <fullName evidence="3">SWIM-type domain-containing protein</fullName>
    </recommendedName>
</protein>
<proteinExistence type="predicted"/>
<name>A0A3P7PLC7_DIBLA</name>
<accession>A0A3P7PLC7</accession>
<evidence type="ECO:0000313" key="1">
    <source>
        <dbReference type="EMBL" id="VDN19046.1"/>
    </source>
</evidence>
<reference evidence="1 2" key="1">
    <citation type="submission" date="2018-11" db="EMBL/GenBank/DDBJ databases">
        <authorList>
            <consortium name="Pathogen Informatics"/>
        </authorList>
    </citation>
    <scope>NUCLEOTIDE SEQUENCE [LARGE SCALE GENOMIC DNA]</scope>
</reference>
<dbReference type="PANTHER" id="PTHR22619">
    <property type="entry name" value="ZINC FINGER SWIM DOMAIN CONTAINING PROTEIN 4, 5, 6"/>
    <property type="match status" value="1"/>
</dbReference>
<dbReference type="EMBL" id="UYRU01069822">
    <property type="protein sequence ID" value="VDN19046.1"/>
    <property type="molecule type" value="Genomic_DNA"/>
</dbReference>